<evidence type="ECO:0000313" key="2">
    <source>
        <dbReference type="EMBL" id="MCJ8012726.1"/>
    </source>
</evidence>
<organism evidence="2 3">
    <name type="scientific">Paenibacillus mangrovi</name>
    <dbReference type="NCBI Taxonomy" id="2931978"/>
    <lineage>
        <taxon>Bacteria</taxon>
        <taxon>Bacillati</taxon>
        <taxon>Bacillota</taxon>
        <taxon>Bacilli</taxon>
        <taxon>Bacillales</taxon>
        <taxon>Paenibacillaceae</taxon>
        <taxon>Paenibacillus</taxon>
    </lineage>
</organism>
<evidence type="ECO:0000259" key="1">
    <source>
        <dbReference type="Pfam" id="PF01261"/>
    </source>
</evidence>
<dbReference type="InterPro" id="IPR036237">
    <property type="entry name" value="Xyl_isomerase-like_sf"/>
</dbReference>
<reference evidence="2" key="1">
    <citation type="submission" date="2022-04" db="EMBL/GenBank/DDBJ databases">
        <title>Paenibacillus mangrovi sp. nov., a novel endophytic bacterium isolated from bark of Kandelia candel.</title>
        <authorList>
            <person name="Tuo L."/>
        </authorList>
    </citation>
    <scope>NUCLEOTIDE SEQUENCE</scope>
    <source>
        <strain evidence="2">KQZ6P-2</strain>
    </source>
</reference>
<gene>
    <name evidence="2" type="ORF">MUG84_13390</name>
</gene>
<dbReference type="Pfam" id="PF01261">
    <property type="entry name" value="AP_endonuc_2"/>
    <property type="match status" value="1"/>
</dbReference>
<protein>
    <submittedName>
        <fullName evidence="2">TIM barrel protein</fullName>
    </submittedName>
</protein>
<dbReference type="Proteomes" id="UP001139347">
    <property type="component" value="Unassembled WGS sequence"/>
</dbReference>
<dbReference type="AlphaFoldDB" id="A0A9X1WQA2"/>
<evidence type="ECO:0000313" key="3">
    <source>
        <dbReference type="Proteomes" id="UP001139347"/>
    </source>
</evidence>
<dbReference type="InterPro" id="IPR013022">
    <property type="entry name" value="Xyl_isomerase-like_TIM-brl"/>
</dbReference>
<keyword evidence="3" id="KW-1185">Reference proteome</keyword>
<dbReference type="RefSeq" id="WP_244725554.1">
    <property type="nucleotide sequence ID" value="NZ_JALIRP010000005.1"/>
</dbReference>
<name>A0A9X1WQA2_9BACL</name>
<dbReference type="SUPFAM" id="SSF51658">
    <property type="entry name" value="Xylose isomerase-like"/>
    <property type="match status" value="1"/>
</dbReference>
<dbReference type="Gene3D" id="3.20.20.150">
    <property type="entry name" value="Divalent-metal-dependent TIM barrel enzymes"/>
    <property type="match status" value="1"/>
</dbReference>
<dbReference type="EMBL" id="JALIRP010000005">
    <property type="protein sequence ID" value="MCJ8012726.1"/>
    <property type="molecule type" value="Genomic_DNA"/>
</dbReference>
<comment type="caution">
    <text evidence="2">The sequence shown here is derived from an EMBL/GenBank/DDBJ whole genome shotgun (WGS) entry which is preliminary data.</text>
</comment>
<proteinExistence type="predicted"/>
<sequence length="302" mass="33758">MPSWNRIHTGTSSDPKLSLQQSWWAMIGIGEQGQEWSIEQKFEKIAEAGYDGIVGFIPSPDEAKIWRSLLERYNLTFGALSFPACPEDLANTIKAAEAFGPVQYINSQVMNSFVIDEQAVDLLNGILETSRRSGIPNFIETHRGTVTQDLIRTVSYVEAIPELRLTIDLSHYVVAGEMNGGSDEAEACFQKLLSRTGAIHARVSNGEQVQIDVGQDGEHPMVASFKRWWTYGFKSWKAGACPGELLPFVTELGPPGYAITRRTDGSDEEISDRWQQALLFKRIAEQLWADVSNEESQETQLR</sequence>
<accession>A0A9X1WQA2</accession>
<feature type="domain" description="Xylose isomerase-like TIM barrel" evidence="1">
    <location>
        <begin position="42"/>
        <end position="205"/>
    </location>
</feature>